<protein>
    <recommendedName>
        <fullName evidence="4">Large ribosomal subunit protein bL17</fullName>
    </recommendedName>
</protein>
<dbReference type="GO" id="GO:0006412">
    <property type="term" value="P:translation"/>
    <property type="evidence" value="ECO:0007669"/>
    <property type="project" value="UniProtKB-UniRule"/>
</dbReference>
<evidence type="ECO:0000313" key="6">
    <source>
        <dbReference type="EMBL" id="KKB34894.1"/>
    </source>
</evidence>
<dbReference type="Pfam" id="PF01196">
    <property type="entry name" value="Ribosomal_L17"/>
    <property type="match status" value="1"/>
</dbReference>
<dbReference type="GO" id="GO:0022625">
    <property type="term" value="C:cytosolic large ribosomal subunit"/>
    <property type="evidence" value="ECO:0007669"/>
    <property type="project" value="TreeGrafter"/>
</dbReference>
<dbReference type="AlphaFoldDB" id="A0A0F5HS70"/>
<evidence type="ECO:0000256" key="5">
    <source>
        <dbReference type="RuleBase" id="RU000660"/>
    </source>
</evidence>
<accession>A0A0F5HNC9</accession>
<dbReference type="InterPro" id="IPR036373">
    <property type="entry name" value="Ribosomal_bL17_sf"/>
</dbReference>
<dbReference type="PANTHER" id="PTHR14413">
    <property type="entry name" value="RIBOSOMAL PROTEIN L17"/>
    <property type="match status" value="1"/>
</dbReference>
<evidence type="ECO:0000256" key="3">
    <source>
        <dbReference type="ARBA" id="ARBA00023274"/>
    </source>
</evidence>
<accession>A0A0F5HS70</accession>
<comment type="caution">
    <text evidence="6">The sequence shown here is derived from an EMBL/GenBank/DDBJ whole genome shotgun (WGS) entry which is preliminary data.</text>
</comment>
<dbReference type="FunFam" id="3.90.1030.10:FF:000002">
    <property type="entry name" value="50S ribosomal protein L17"/>
    <property type="match status" value="1"/>
</dbReference>
<dbReference type="NCBIfam" id="TIGR00059">
    <property type="entry name" value="L17"/>
    <property type="match status" value="1"/>
</dbReference>
<dbReference type="STRING" id="1221996.QY95_03720"/>
<reference evidence="6" key="1">
    <citation type="submission" date="2015-02" db="EMBL/GenBank/DDBJ databases">
        <title>Genome Assembly of Bacillaceae bacterium MTCC 8252.</title>
        <authorList>
            <person name="Verma A."/>
            <person name="Khatri I."/>
            <person name="Mual P."/>
            <person name="Subramanian S."/>
            <person name="Krishnamurthi S."/>
        </authorList>
    </citation>
    <scope>NUCLEOTIDE SEQUENCE [LARGE SCALE GENOMIC DNA]</scope>
    <source>
        <strain evidence="6">MTCC 8252</strain>
    </source>
</reference>
<comment type="similarity">
    <text evidence="1 4 5">Belongs to the bacterial ribosomal protein bL17 family.</text>
</comment>
<name>A0A0F5HS70_BACTR</name>
<dbReference type="HAMAP" id="MF_01368">
    <property type="entry name" value="Ribosomal_bL17"/>
    <property type="match status" value="1"/>
</dbReference>
<keyword evidence="7" id="KW-1185">Reference proteome</keyword>
<dbReference type="Proteomes" id="UP000031563">
    <property type="component" value="Unassembled WGS sequence"/>
</dbReference>
<dbReference type="GO" id="GO:0003735">
    <property type="term" value="F:structural constituent of ribosome"/>
    <property type="evidence" value="ECO:0007669"/>
    <property type="project" value="InterPro"/>
</dbReference>
<comment type="subunit">
    <text evidence="4">Part of the 50S ribosomal subunit. Contacts protein L32.</text>
</comment>
<dbReference type="SUPFAM" id="SSF64263">
    <property type="entry name" value="Prokaryotic ribosomal protein L17"/>
    <property type="match status" value="1"/>
</dbReference>
<evidence type="ECO:0000313" key="7">
    <source>
        <dbReference type="Proteomes" id="UP000031563"/>
    </source>
</evidence>
<dbReference type="EMBL" id="JWIR02000078">
    <property type="protein sequence ID" value="KKB34894.1"/>
    <property type="molecule type" value="Genomic_DNA"/>
</dbReference>
<evidence type="ECO:0000256" key="2">
    <source>
        <dbReference type="ARBA" id="ARBA00022980"/>
    </source>
</evidence>
<evidence type="ECO:0000256" key="4">
    <source>
        <dbReference type="HAMAP-Rule" id="MF_01368"/>
    </source>
</evidence>
<dbReference type="RefSeq" id="WP_039234469.1">
    <property type="nucleotide sequence ID" value="NZ_JWIQ02000046.1"/>
</dbReference>
<gene>
    <name evidence="4" type="primary">rplQ</name>
    <name evidence="6" type="ORF">QY95_03720</name>
</gene>
<organism evidence="6 7">
    <name type="scientific">Bacillus thermotolerans</name>
    <name type="common">Quasibacillus thermotolerans</name>
    <dbReference type="NCBI Taxonomy" id="1221996"/>
    <lineage>
        <taxon>Bacteria</taxon>
        <taxon>Bacillati</taxon>
        <taxon>Bacillota</taxon>
        <taxon>Bacilli</taxon>
        <taxon>Bacillales</taxon>
        <taxon>Bacillaceae</taxon>
        <taxon>Bacillus</taxon>
    </lineage>
</organism>
<keyword evidence="2 4" id="KW-0689">Ribosomal protein</keyword>
<dbReference type="InterPro" id="IPR000456">
    <property type="entry name" value="Ribosomal_bL17"/>
</dbReference>
<evidence type="ECO:0000256" key="1">
    <source>
        <dbReference type="ARBA" id="ARBA00008777"/>
    </source>
</evidence>
<dbReference type="Gene3D" id="3.90.1030.10">
    <property type="entry name" value="Ribosomal protein L17"/>
    <property type="match status" value="1"/>
</dbReference>
<keyword evidence="3 4" id="KW-0687">Ribonucleoprotein</keyword>
<proteinExistence type="inferred from homology"/>
<dbReference type="PANTHER" id="PTHR14413:SF16">
    <property type="entry name" value="LARGE RIBOSOMAL SUBUNIT PROTEIN BL17M"/>
    <property type="match status" value="1"/>
</dbReference>
<dbReference type="OrthoDB" id="9809073at2"/>
<sequence length="131" mass="14816">MAYRKLGRTSAQRKALLRDLTTDLIISERVETTEARAKELRSVVEKMITLGKRGDLHARRQAAAFLRNEVASTIEVETEDGKKKEKPVYALQKLFSDVAPRYSERQGGYTRIMKIGPRRGDGAPMVIIELV</sequence>